<dbReference type="GO" id="GO:0016620">
    <property type="term" value="F:oxidoreductase activity, acting on the aldehyde or oxo group of donors, NAD or NADP as acceptor"/>
    <property type="evidence" value="ECO:0007669"/>
    <property type="project" value="InterPro"/>
</dbReference>
<dbReference type="KEGG" id="sbar:H5V43_17470"/>
<gene>
    <name evidence="6" type="ORF">H5V43_17470</name>
</gene>
<dbReference type="SUPFAM" id="SSF53720">
    <property type="entry name" value="ALDH-like"/>
    <property type="match status" value="1"/>
</dbReference>
<dbReference type="AlphaFoldDB" id="A0A7M2GNS9"/>
<evidence type="ECO:0000313" key="6">
    <source>
        <dbReference type="EMBL" id="QOT74208.1"/>
    </source>
</evidence>
<dbReference type="InterPro" id="IPR016163">
    <property type="entry name" value="Ald_DH_C"/>
</dbReference>
<dbReference type="Gene3D" id="3.40.605.10">
    <property type="entry name" value="Aldehyde Dehydrogenase, Chain A, domain 1"/>
    <property type="match status" value="1"/>
</dbReference>
<dbReference type="Gene3D" id="3.40.309.10">
    <property type="entry name" value="Aldehyde Dehydrogenase, Chain A, domain 2"/>
    <property type="match status" value="1"/>
</dbReference>
<accession>A0A7M2GNS9</accession>
<dbReference type="EMBL" id="CP060036">
    <property type="protein sequence ID" value="QOT74208.1"/>
    <property type="molecule type" value="Genomic_DNA"/>
</dbReference>
<sequence>MLIDGELVASESGRWMTSVSPVDEEPLGQVPEGTAADVDRAAAAAMRAFASWRKTSMEERGATLRDLARTIEARYDEILALEAADTGNGVESLRFDLDFAIWTLNHYAGLGYQLTGETVPATAEGLHLTLREPYGVVGRIVPFNHPFLFSVARTAAALMAGNAVVLKTPETSPLGPMIYAEICQQLLPPGLMNIISGRGMPVGDAIARDKRIRRVAFIGSPDTGRLVQKAAAESCVKHVTLELGGKNPMIVYPDADYDAAALAAVRGMNFLWAGQSCGSTSRLLVHESLYDRMVDDVGRAVAAIKVGRPEDPETGIGPMNSRAQVDKALRYMDLARSEGARLVTGGGRVEGPGFEKGFWAQPTVFADVTGDMRIAREEVFGPILSIMKWRDEDEAFALANDVEYGLTGSIWTRDVTRALTAARAVEAGYIWVNTVGSHFRAFPYGGYKNSGVGREESIEELFSYTQCKAVTFMP</sequence>
<comment type="similarity">
    <text evidence="1 4">Belongs to the aldehyde dehydrogenase family.</text>
</comment>
<evidence type="ECO:0000256" key="1">
    <source>
        <dbReference type="ARBA" id="ARBA00009986"/>
    </source>
</evidence>
<dbReference type="Pfam" id="PF00171">
    <property type="entry name" value="Aldedh"/>
    <property type="match status" value="1"/>
</dbReference>
<dbReference type="InterPro" id="IPR016161">
    <property type="entry name" value="Ald_DH/histidinol_DH"/>
</dbReference>
<reference evidence="7" key="1">
    <citation type="submission" date="2020-08" db="EMBL/GenBank/DDBJ databases">
        <title>Complete genome sequence of Sphingobium barthaii strain KK22, a high-molecular-weight polycyclic aromatic hydrocarbon-degrading soil bacterium.</title>
        <authorList>
            <person name="Mori J.F."/>
            <person name="Kanaly R.A."/>
        </authorList>
    </citation>
    <scope>NUCLEOTIDE SEQUENCE [LARGE SCALE GENOMIC DNA]</scope>
    <source>
        <strain evidence="7">KK22</strain>
    </source>
</reference>
<dbReference type="Proteomes" id="UP000593663">
    <property type="component" value="Chromosome 2"/>
</dbReference>
<evidence type="ECO:0000259" key="5">
    <source>
        <dbReference type="Pfam" id="PF00171"/>
    </source>
</evidence>
<dbReference type="PANTHER" id="PTHR11699">
    <property type="entry name" value="ALDEHYDE DEHYDROGENASE-RELATED"/>
    <property type="match status" value="1"/>
</dbReference>
<feature type="active site" evidence="3">
    <location>
        <position position="242"/>
    </location>
</feature>
<organism evidence="6 7">
    <name type="scientific">Sphingobium fuliginis (strain ATCC 27551)</name>
    <dbReference type="NCBI Taxonomy" id="336203"/>
    <lineage>
        <taxon>Bacteria</taxon>
        <taxon>Pseudomonadati</taxon>
        <taxon>Pseudomonadota</taxon>
        <taxon>Alphaproteobacteria</taxon>
        <taxon>Sphingomonadales</taxon>
        <taxon>Sphingomonadaceae</taxon>
        <taxon>Sphingobium</taxon>
    </lineage>
</organism>
<proteinExistence type="inferred from homology"/>
<dbReference type="InterPro" id="IPR016162">
    <property type="entry name" value="Ald_DH_N"/>
</dbReference>
<name>A0A7M2GNS9_SPHSA</name>
<keyword evidence="2 4" id="KW-0560">Oxidoreductase</keyword>
<evidence type="ECO:0000313" key="7">
    <source>
        <dbReference type="Proteomes" id="UP000593663"/>
    </source>
</evidence>
<dbReference type="InterPro" id="IPR029510">
    <property type="entry name" value="Ald_DH_CS_GLU"/>
</dbReference>
<evidence type="ECO:0000256" key="2">
    <source>
        <dbReference type="ARBA" id="ARBA00023002"/>
    </source>
</evidence>
<dbReference type="FunFam" id="3.40.605.10:FF:000007">
    <property type="entry name" value="NAD/NADP-dependent betaine aldehyde dehydrogenase"/>
    <property type="match status" value="1"/>
</dbReference>
<evidence type="ECO:0000256" key="4">
    <source>
        <dbReference type="RuleBase" id="RU003345"/>
    </source>
</evidence>
<feature type="domain" description="Aldehyde dehydrogenase" evidence="5">
    <location>
        <begin position="9"/>
        <end position="470"/>
    </location>
</feature>
<dbReference type="InterPro" id="IPR015590">
    <property type="entry name" value="Aldehyde_DH_dom"/>
</dbReference>
<protein>
    <submittedName>
        <fullName evidence="6">Aldehyde dehydrogenase family protein</fullName>
    </submittedName>
</protein>
<evidence type="ECO:0000256" key="3">
    <source>
        <dbReference type="PROSITE-ProRule" id="PRU10007"/>
    </source>
</evidence>
<dbReference type="PROSITE" id="PS00687">
    <property type="entry name" value="ALDEHYDE_DEHYDR_GLU"/>
    <property type="match status" value="1"/>
</dbReference>
<dbReference type="FunFam" id="3.40.309.10:FF:000009">
    <property type="entry name" value="Aldehyde dehydrogenase A"/>
    <property type="match status" value="1"/>
</dbReference>